<dbReference type="PROSITE" id="PS50082">
    <property type="entry name" value="WD_REPEATS_2"/>
    <property type="match status" value="3"/>
</dbReference>
<evidence type="ECO:0000313" key="6">
    <source>
        <dbReference type="Proteomes" id="UP000077051"/>
    </source>
</evidence>
<feature type="compositionally biased region" description="Low complexity" evidence="4">
    <location>
        <begin position="121"/>
        <end position="138"/>
    </location>
</feature>
<name>A0A162Z958_MUCCL</name>
<reference evidence="5 6" key="1">
    <citation type="submission" date="2015-06" db="EMBL/GenBank/DDBJ databases">
        <title>Expansion of signal transduction pathways in fungi by whole-genome duplication.</title>
        <authorList>
            <consortium name="DOE Joint Genome Institute"/>
            <person name="Corrochano L.M."/>
            <person name="Kuo A."/>
            <person name="Marcet-Houben M."/>
            <person name="Polaino S."/>
            <person name="Salamov A."/>
            <person name="Villalobos J.M."/>
            <person name="Alvarez M.I."/>
            <person name="Avalos J."/>
            <person name="Benito E.P."/>
            <person name="Benoit I."/>
            <person name="Burger G."/>
            <person name="Camino L.P."/>
            <person name="Canovas D."/>
            <person name="Cerda-Olmedo E."/>
            <person name="Cheng J.-F."/>
            <person name="Dominguez A."/>
            <person name="Elias M."/>
            <person name="Eslava A.P."/>
            <person name="Glaser F."/>
            <person name="Grimwood J."/>
            <person name="Gutierrez G."/>
            <person name="Heitman J."/>
            <person name="Henrissat B."/>
            <person name="Iturriaga E.A."/>
            <person name="Lang B.F."/>
            <person name="Lavin J.L."/>
            <person name="Lee S."/>
            <person name="Li W."/>
            <person name="Lindquist E."/>
            <person name="Lopez-Garcia S."/>
            <person name="Luque E.M."/>
            <person name="Marcos A.T."/>
            <person name="Martin J."/>
            <person name="Mccluskey K."/>
            <person name="Medina H.R."/>
            <person name="Miralles-Duran A."/>
            <person name="Miyazaki A."/>
            <person name="Munoz-Torres E."/>
            <person name="Oguiza J.A."/>
            <person name="Ohm R."/>
            <person name="Olmedo M."/>
            <person name="Orejas M."/>
            <person name="Ortiz-Castellanos L."/>
            <person name="Pisabarro A.G."/>
            <person name="Rodriguez-Romero J."/>
            <person name="Ruiz-Herrera J."/>
            <person name="Ruiz-Vazquez R."/>
            <person name="Sanz C."/>
            <person name="Schackwitz W."/>
            <person name="Schmutz J."/>
            <person name="Shahriari M."/>
            <person name="Shelest E."/>
            <person name="Silva-Franco F."/>
            <person name="Soanes D."/>
            <person name="Syed K."/>
            <person name="Tagua V.G."/>
            <person name="Talbot N.J."/>
            <person name="Thon M."/>
            <person name="De Vries R.P."/>
            <person name="Wiebenga A."/>
            <person name="Yadav J.S."/>
            <person name="Braun E.L."/>
            <person name="Baker S."/>
            <person name="Garre V."/>
            <person name="Horwitz B."/>
            <person name="Torres-Martinez S."/>
            <person name="Idnurm A."/>
            <person name="Herrera-Estrella A."/>
            <person name="Gabaldon T."/>
            <person name="Grigoriev I.V."/>
        </authorList>
    </citation>
    <scope>NUCLEOTIDE SEQUENCE [LARGE SCALE GENOMIC DNA]</scope>
    <source>
        <strain evidence="5 6">CBS 277.49</strain>
    </source>
</reference>
<dbReference type="GO" id="GO:0003677">
    <property type="term" value="F:DNA binding"/>
    <property type="evidence" value="ECO:0007669"/>
    <property type="project" value="UniProtKB-KW"/>
</dbReference>
<feature type="compositionally biased region" description="Polar residues" evidence="4">
    <location>
        <begin position="495"/>
        <end position="515"/>
    </location>
</feature>
<evidence type="ECO:0000256" key="4">
    <source>
        <dbReference type="SAM" id="MobiDB-lite"/>
    </source>
</evidence>
<sequence length="1064" mass="117368">MIINQTRIETPAQTFVPNSTSANSKSFITYVRREKANNVIELLSSDEEDLGDEEPVQSTAQPMDGQLQTVNLSASTRPTKQRKIEGSQNAPISLDDSDDDMAEIIDPPASSLDVKKGPIDSSLPQSIASSAASSPMAAYDDYGDDQQPMDEAEFQLNLEKYFGLPNEDKKDELNGESTAKPSGDLNNESDAGLHPELSKDMPPEMKIDVEELGEEVSKDVNQEINDRATDESDREMISESAQEEIATSTEESNVEPTKEMIAVSTEDLNVESTEQVIAGSTEESNVKPTEAMVTESTEDMMAGSTEKLKIGLQGGLNSGLIGEFTYAVNEDFSTGETSDDAMAIDNPMEDQIMDQHDAHNKDLVNNQNSALMYDHLDDHLDDSFSVLSELSDVAFEQLSRMSVRENSVKDEELHNALNITETMTQLTVDEALPSTTVNTFIPDNVEKLELLRMMEMYIQSVSEPPAMASATDITDRSRRSRRHTESSSPVVYYRQKSNVDSQTQAQPTLHPQEPNTPYVPSRVWYNSTWEDWAQLDTADILHYPFTTQEIAIIEHCIYRFKGSRIARDPGAYWQYVSTQLPGRTPLDCKCFYSDLKDGQYKLFDKVIMVRKYKAQKKGRSRYQLLSKRTRTGALNGNALRSIHWANMSRESTIQGGSGDAITLAIFNDPTKGVRIAAGSLCDENIQYNVPGNLRLWDSETNDCKSLSGHQTVHETTGQEIWRTVTDVKMSKDQSLIYSSSHDGRANIWRAKTGKHVSTLSYHSKPINQLAVNYSTNENVLATCSNDGTATVWTLSRNGKTGSGVICELDSGSSSGFHSDPHVDCVEFGHDATNGVLFLGVNTKDVDRPGYVETYDISSGKPHTRYDSMHGCVSTLAVSSSGRYIVSGNYNRFDNMTGDRFIHLHDSRKPKVVSKFYSGHPDVNVVAISPCERYVASGNAEKEKSEVVIFDVRNARKSLHLLSHDQTLVDQSLIAPDSSIGIGGLHWMSDSRIIVTGGGDSMVKVWNIEGATELLKSYPAANCVTSLAVNEDTMTIAAGVAGAQELFIMIRVGAVVAIEIVANLR</sequence>
<feature type="repeat" description="WD" evidence="3">
    <location>
        <begin position="981"/>
        <end position="1015"/>
    </location>
</feature>
<evidence type="ECO:0000256" key="1">
    <source>
        <dbReference type="ARBA" id="ARBA00022574"/>
    </source>
</evidence>
<comment type="caution">
    <text evidence="5">The sequence shown here is derived from an EMBL/GenBank/DDBJ whole genome shotgun (WGS) entry which is preliminary data.</text>
</comment>
<dbReference type="SMART" id="SM00320">
    <property type="entry name" value="WD40"/>
    <property type="match status" value="5"/>
</dbReference>
<dbReference type="VEuPathDB" id="FungiDB:MUCCIDRAFT_159801"/>
<protein>
    <submittedName>
        <fullName evidence="5">Homeodomain-like DNA binding domain-containing transcription factor</fullName>
    </submittedName>
</protein>
<dbReference type="AlphaFoldDB" id="A0A162Z958"/>
<dbReference type="PROSITE" id="PS00678">
    <property type="entry name" value="WD_REPEATS_1"/>
    <property type="match status" value="1"/>
</dbReference>
<keyword evidence="1 3" id="KW-0853">WD repeat</keyword>
<gene>
    <name evidence="5" type="ORF">MUCCIDRAFT_159801</name>
</gene>
<dbReference type="InterPro" id="IPR019775">
    <property type="entry name" value="WD40_repeat_CS"/>
</dbReference>
<feature type="region of interest" description="Disordered" evidence="4">
    <location>
        <begin position="165"/>
        <end position="202"/>
    </location>
</feature>
<evidence type="ECO:0000313" key="5">
    <source>
        <dbReference type="EMBL" id="OAD06117.1"/>
    </source>
</evidence>
<evidence type="ECO:0000256" key="2">
    <source>
        <dbReference type="ARBA" id="ARBA00022737"/>
    </source>
</evidence>
<proteinExistence type="predicted"/>
<dbReference type="Pfam" id="PF00400">
    <property type="entry name" value="WD40"/>
    <property type="match status" value="3"/>
</dbReference>
<keyword evidence="2" id="KW-0677">Repeat</keyword>
<dbReference type="STRING" id="747725.A0A162Z958"/>
<dbReference type="OrthoDB" id="10248252at2759"/>
<dbReference type="InterPro" id="IPR015943">
    <property type="entry name" value="WD40/YVTN_repeat-like_dom_sf"/>
</dbReference>
<dbReference type="SUPFAM" id="SSF50978">
    <property type="entry name" value="WD40 repeat-like"/>
    <property type="match status" value="1"/>
</dbReference>
<feature type="region of interest" description="Disordered" evidence="4">
    <location>
        <begin position="214"/>
        <end position="237"/>
    </location>
</feature>
<feature type="region of interest" description="Disordered" evidence="4">
    <location>
        <begin position="44"/>
        <end position="147"/>
    </location>
</feature>
<keyword evidence="5" id="KW-0371">Homeobox</keyword>
<feature type="repeat" description="WD" evidence="3">
    <location>
        <begin position="724"/>
        <end position="758"/>
    </location>
</feature>
<feature type="repeat" description="WD" evidence="3">
    <location>
        <begin position="759"/>
        <end position="802"/>
    </location>
</feature>
<organism evidence="5 6">
    <name type="scientific">Mucor lusitanicus CBS 277.49</name>
    <dbReference type="NCBI Taxonomy" id="747725"/>
    <lineage>
        <taxon>Eukaryota</taxon>
        <taxon>Fungi</taxon>
        <taxon>Fungi incertae sedis</taxon>
        <taxon>Mucoromycota</taxon>
        <taxon>Mucoromycotina</taxon>
        <taxon>Mucoromycetes</taxon>
        <taxon>Mucorales</taxon>
        <taxon>Mucorineae</taxon>
        <taxon>Mucoraceae</taxon>
        <taxon>Mucor</taxon>
    </lineage>
</organism>
<dbReference type="InterPro" id="IPR001680">
    <property type="entry name" value="WD40_rpt"/>
</dbReference>
<feature type="compositionally biased region" description="Polar residues" evidence="4">
    <location>
        <begin position="175"/>
        <end position="189"/>
    </location>
</feature>
<dbReference type="EMBL" id="AMYB01000002">
    <property type="protein sequence ID" value="OAD06117.1"/>
    <property type="molecule type" value="Genomic_DNA"/>
</dbReference>
<accession>A0A162Z958</accession>
<keyword evidence="6" id="KW-1185">Reference proteome</keyword>
<feature type="compositionally biased region" description="Polar residues" evidence="4">
    <location>
        <begin position="56"/>
        <end position="78"/>
    </location>
</feature>
<evidence type="ECO:0000256" key="3">
    <source>
        <dbReference type="PROSITE-ProRule" id="PRU00221"/>
    </source>
</evidence>
<dbReference type="InterPro" id="IPR036322">
    <property type="entry name" value="WD40_repeat_dom_sf"/>
</dbReference>
<keyword evidence="5" id="KW-0238">DNA-binding</keyword>
<dbReference type="Proteomes" id="UP000077051">
    <property type="component" value="Unassembled WGS sequence"/>
</dbReference>
<dbReference type="Gene3D" id="2.130.10.10">
    <property type="entry name" value="YVTN repeat-like/Quinoprotein amine dehydrogenase"/>
    <property type="match status" value="1"/>
</dbReference>
<feature type="region of interest" description="Disordered" evidence="4">
    <location>
        <begin position="464"/>
        <end position="517"/>
    </location>
</feature>
<dbReference type="PANTHER" id="PTHR19848">
    <property type="entry name" value="WD40 REPEAT PROTEIN"/>
    <property type="match status" value="1"/>
</dbReference>
<feature type="compositionally biased region" description="Basic and acidic residues" evidence="4">
    <location>
        <begin position="191"/>
        <end position="202"/>
    </location>
</feature>
<feature type="compositionally biased region" description="Acidic residues" evidence="4">
    <location>
        <begin position="44"/>
        <end position="55"/>
    </location>
</feature>
<dbReference type="PANTHER" id="PTHR19848:SF8">
    <property type="entry name" value="F-BOX AND WD REPEAT DOMAIN CONTAINING 7"/>
    <property type="match status" value="1"/>
</dbReference>